<evidence type="ECO:0000256" key="1">
    <source>
        <dbReference type="SAM" id="SignalP"/>
    </source>
</evidence>
<proteinExistence type="predicted"/>
<gene>
    <name evidence="3" type="ORF">FIV34_14460</name>
</gene>
<keyword evidence="1" id="KW-0732">Signal</keyword>
<dbReference type="InterPro" id="IPR023614">
    <property type="entry name" value="Porin_dom_sf"/>
</dbReference>
<evidence type="ECO:0000259" key="2">
    <source>
        <dbReference type="Pfam" id="PF13372"/>
    </source>
</evidence>
<feature type="signal peptide" evidence="1">
    <location>
        <begin position="1"/>
        <end position="24"/>
    </location>
</feature>
<dbReference type="InterPro" id="IPR025388">
    <property type="entry name" value="Alginate_export_dom"/>
</dbReference>
<organism evidence="3 4">
    <name type="scientific">Luteibacter pinisoli</name>
    <dbReference type="NCBI Taxonomy" id="2589080"/>
    <lineage>
        <taxon>Bacteria</taxon>
        <taxon>Pseudomonadati</taxon>
        <taxon>Pseudomonadota</taxon>
        <taxon>Gammaproteobacteria</taxon>
        <taxon>Lysobacterales</taxon>
        <taxon>Rhodanobacteraceae</taxon>
        <taxon>Luteibacter</taxon>
    </lineage>
</organism>
<dbReference type="Pfam" id="PF13372">
    <property type="entry name" value="Alginate_exp"/>
    <property type="match status" value="1"/>
</dbReference>
<protein>
    <recommendedName>
        <fullName evidence="2">Alginate export domain-containing protein</fullName>
    </recommendedName>
</protein>
<keyword evidence="4" id="KW-1185">Reference proteome</keyword>
<dbReference type="EMBL" id="CP041046">
    <property type="protein sequence ID" value="QDE40322.1"/>
    <property type="molecule type" value="Genomic_DNA"/>
</dbReference>
<feature type="domain" description="Alginate export" evidence="2">
    <location>
        <begin position="86"/>
        <end position="252"/>
    </location>
</feature>
<evidence type="ECO:0000313" key="4">
    <source>
        <dbReference type="Proteomes" id="UP000316093"/>
    </source>
</evidence>
<dbReference type="KEGG" id="lpy:FIV34_14460"/>
<reference evidence="3 4" key="1">
    <citation type="submission" date="2019-06" db="EMBL/GenBank/DDBJ databases">
        <title>A complete genome sequence for Luteibacter pinisoli MAH-14.</title>
        <authorList>
            <person name="Baltrus D.A."/>
        </authorList>
    </citation>
    <scope>NUCLEOTIDE SEQUENCE [LARGE SCALE GENOMIC DNA]</scope>
    <source>
        <strain evidence="3 4">MAH-14</strain>
    </source>
</reference>
<sequence>MKQWWWRSCMGMAGSSMAGMSAFAAEGPPESAPYIETRYRYSNLHSDGKPRRGHANTQRLQLGYLWRINEQWSAYGEGIRTWSLFGQQYDDGSARITPYPTEADPASTGITNAWVQYGQGDVAVRAGRQYVRLDNGRFFSNNPWRQNLQSFDGIHMAWKAWQGAMLDYYWLGRVNRTVGADFRDRDQRRWQLDAHLLHADQQLPVGTLTAYGYFVRNETVSANSVKTLGMRYTGTQSLGSEGFAVSWTAEAARQYDYANNPGRFSLGYHLLDATIGYRALSARVGEEKLDGDGRHAVNVAYGAARAFNGWVVAFRIPNSGLRERYVGLLGRVDVGRPVNWQVTYRHFRPVQGRAMLGDEVDVGALVDLGRGFTLELQYGDFRAHRHGVDERKLWLIGEYRYGKAPK</sequence>
<accession>A0A4Y5Z4L9</accession>
<dbReference type="Gene3D" id="2.40.160.10">
    <property type="entry name" value="Porin"/>
    <property type="match status" value="1"/>
</dbReference>
<dbReference type="AlphaFoldDB" id="A0A4Y5Z4L9"/>
<dbReference type="OrthoDB" id="9767539at2"/>
<name>A0A4Y5Z4L9_9GAMM</name>
<feature type="chain" id="PRO_5021236914" description="Alginate export domain-containing protein" evidence="1">
    <location>
        <begin position="25"/>
        <end position="406"/>
    </location>
</feature>
<evidence type="ECO:0000313" key="3">
    <source>
        <dbReference type="EMBL" id="QDE40322.1"/>
    </source>
</evidence>
<dbReference type="Proteomes" id="UP000316093">
    <property type="component" value="Chromosome"/>
</dbReference>